<sequence>MATKSDKYSFIEQRFTTSENQYYNLNLNPSKKCATLIPVQSNSKPKNDKYWVSDNYEEKEKLQSWKKSSKISTFKTLNEDNNDLKKRWKNENVLKTINESTLSLHISAYKKPCFTDSLKFRNPFEFPRQQNGDQRNKPEIMEFKATQQLRGRPSSAVS</sequence>
<accession>A0AC35GAQ6</accession>
<evidence type="ECO:0000313" key="2">
    <source>
        <dbReference type="WBParaSite" id="PS1159_v2.g3379.t1"/>
    </source>
</evidence>
<reference evidence="2" key="1">
    <citation type="submission" date="2022-11" db="UniProtKB">
        <authorList>
            <consortium name="WormBaseParasite"/>
        </authorList>
    </citation>
    <scope>IDENTIFICATION</scope>
</reference>
<dbReference type="WBParaSite" id="PS1159_v2.g3379.t1">
    <property type="protein sequence ID" value="PS1159_v2.g3379.t1"/>
    <property type="gene ID" value="PS1159_v2.g3379"/>
</dbReference>
<name>A0AC35GAQ6_9BILA</name>
<organism evidence="1 2">
    <name type="scientific">Panagrolaimus sp. PS1159</name>
    <dbReference type="NCBI Taxonomy" id="55785"/>
    <lineage>
        <taxon>Eukaryota</taxon>
        <taxon>Metazoa</taxon>
        <taxon>Ecdysozoa</taxon>
        <taxon>Nematoda</taxon>
        <taxon>Chromadorea</taxon>
        <taxon>Rhabditida</taxon>
        <taxon>Tylenchina</taxon>
        <taxon>Panagrolaimomorpha</taxon>
        <taxon>Panagrolaimoidea</taxon>
        <taxon>Panagrolaimidae</taxon>
        <taxon>Panagrolaimus</taxon>
    </lineage>
</organism>
<dbReference type="Proteomes" id="UP000887580">
    <property type="component" value="Unplaced"/>
</dbReference>
<proteinExistence type="predicted"/>
<protein>
    <submittedName>
        <fullName evidence="2">Uncharacterized protein</fullName>
    </submittedName>
</protein>
<evidence type="ECO:0000313" key="1">
    <source>
        <dbReference type="Proteomes" id="UP000887580"/>
    </source>
</evidence>